<dbReference type="Proteomes" id="UP001497382">
    <property type="component" value="Unassembled WGS sequence"/>
</dbReference>
<feature type="non-terminal residue" evidence="2">
    <location>
        <position position="1"/>
    </location>
</feature>
<evidence type="ECO:0000313" key="3">
    <source>
        <dbReference type="Proteomes" id="UP001497382"/>
    </source>
</evidence>
<keyword evidence="3" id="KW-1185">Reference proteome</keyword>
<organism evidence="2 3">
    <name type="scientific">Larinioides sclopetarius</name>
    <dbReference type="NCBI Taxonomy" id="280406"/>
    <lineage>
        <taxon>Eukaryota</taxon>
        <taxon>Metazoa</taxon>
        <taxon>Ecdysozoa</taxon>
        <taxon>Arthropoda</taxon>
        <taxon>Chelicerata</taxon>
        <taxon>Arachnida</taxon>
        <taxon>Araneae</taxon>
        <taxon>Araneomorphae</taxon>
        <taxon>Entelegynae</taxon>
        <taxon>Araneoidea</taxon>
        <taxon>Araneidae</taxon>
        <taxon>Larinioides</taxon>
    </lineage>
</organism>
<gene>
    <name evidence="2" type="ORF">LARSCL_LOCUS439</name>
</gene>
<proteinExistence type="predicted"/>
<reference evidence="2 3" key="1">
    <citation type="submission" date="2024-04" db="EMBL/GenBank/DDBJ databases">
        <authorList>
            <person name="Rising A."/>
            <person name="Reimegard J."/>
            <person name="Sonavane S."/>
            <person name="Akerstrom W."/>
            <person name="Nylinder S."/>
            <person name="Hedman E."/>
            <person name="Kallberg Y."/>
        </authorList>
    </citation>
    <scope>NUCLEOTIDE SEQUENCE [LARGE SCALE GENOMIC DNA]</scope>
</reference>
<feature type="region of interest" description="Disordered" evidence="1">
    <location>
        <begin position="188"/>
        <end position="222"/>
    </location>
</feature>
<dbReference type="AlphaFoldDB" id="A0AAV1YRZ2"/>
<accession>A0AAV1YRZ2</accession>
<sequence length="244" mass="28128">IIKKRANLFFLRGIVSRSRHFGLFVDLYFVYKSPVSEMHKTPVLTSLKECVKKIEYEVPELKQFFNSMAVEENEGKTSFYLEKSANIKKEIFYLQNESEKVKSLLNTENKRTNSYFYDMEDLTLDIEEEVGVLEKHLKKHGYVPPELNTSSVQESESVFDESSCEKEISENDLSMTPEFDIDMSFTQKRDKEDASDEDEPLTPLSTVQAVEPEKKPRHVLSSPLPFPGIGSAFKLGDVARRLDF</sequence>
<evidence type="ECO:0000313" key="2">
    <source>
        <dbReference type="EMBL" id="CAL1261507.1"/>
    </source>
</evidence>
<evidence type="ECO:0000256" key="1">
    <source>
        <dbReference type="SAM" id="MobiDB-lite"/>
    </source>
</evidence>
<dbReference type="EMBL" id="CAXIEN010000002">
    <property type="protein sequence ID" value="CAL1261507.1"/>
    <property type="molecule type" value="Genomic_DNA"/>
</dbReference>
<name>A0AAV1YRZ2_9ARAC</name>
<comment type="caution">
    <text evidence="2">The sequence shown here is derived from an EMBL/GenBank/DDBJ whole genome shotgun (WGS) entry which is preliminary data.</text>
</comment>
<protein>
    <submittedName>
        <fullName evidence="2">Uncharacterized protein</fullName>
    </submittedName>
</protein>